<evidence type="ECO:0000313" key="1">
    <source>
        <dbReference type="EMBL" id="AJR03588.1"/>
    </source>
</evidence>
<dbReference type="KEGG" id="sze:AW14_08120"/>
<sequence length="124" mass="14354">MIYADKEKHSDILENSITYLENRGFENIKADLDGYETPKSYTKSGSDISITPDVVATKEGRKYYFDISLKSTKPRLLKSKWLFLNTLSKINASRFKVITVRGHYKYTQDMLDAVNLTQKHLIKI</sequence>
<dbReference type="STRING" id="1454006.AW14_08120"/>
<accession>A0A0C5W8U3</accession>
<evidence type="ECO:0000313" key="2">
    <source>
        <dbReference type="Proteomes" id="UP000032229"/>
    </source>
</evidence>
<gene>
    <name evidence="1" type="ORF">AW14_08120</name>
</gene>
<dbReference type="HOGENOM" id="CLU_163453_0_0_10"/>
<dbReference type="EMBL" id="CP007202">
    <property type="protein sequence ID" value="AJR03588.1"/>
    <property type="molecule type" value="Genomic_DNA"/>
</dbReference>
<keyword evidence="2" id="KW-1185">Reference proteome</keyword>
<protein>
    <submittedName>
        <fullName evidence="1">Uncharacterized protein</fullName>
    </submittedName>
</protein>
<dbReference type="AlphaFoldDB" id="A0A0C5W8U3"/>
<reference evidence="1 2" key="1">
    <citation type="submission" date="2014-02" db="EMBL/GenBank/DDBJ databases">
        <authorList>
            <person name="Young C.-C."/>
            <person name="Hameed A."/>
            <person name="Huang H.-C."/>
            <person name="Shahina M."/>
        </authorList>
    </citation>
    <scope>NUCLEOTIDE SEQUENCE [LARGE SCALE GENOMIC DNA]</scope>
    <source>
        <strain evidence="1 2">CC-SAMT-1</strain>
    </source>
</reference>
<dbReference type="RefSeq" id="WP_044638319.1">
    <property type="nucleotide sequence ID" value="NZ_CP007202.1"/>
</dbReference>
<dbReference type="PATRIC" id="fig|1454006.5.peg.1599"/>
<dbReference type="OrthoDB" id="1163349at2"/>
<organism evidence="1 2">
    <name type="scientific">Siansivirga zeaxanthinifaciens CC-SAMT-1</name>
    <dbReference type="NCBI Taxonomy" id="1454006"/>
    <lineage>
        <taxon>Bacteria</taxon>
        <taxon>Pseudomonadati</taxon>
        <taxon>Bacteroidota</taxon>
        <taxon>Flavobacteriia</taxon>
        <taxon>Flavobacteriales</taxon>
        <taxon>Flavobacteriaceae</taxon>
        <taxon>Siansivirga</taxon>
    </lineage>
</organism>
<name>A0A0C5W8U3_9FLAO</name>
<dbReference type="Proteomes" id="UP000032229">
    <property type="component" value="Chromosome"/>
</dbReference>
<proteinExistence type="predicted"/>